<dbReference type="InterPro" id="IPR005637">
    <property type="entry name" value="TAP_C_dom"/>
</dbReference>
<dbReference type="OrthoDB" id="17307at2759"/>
<protein>
    <submittedName>
        <fullName evidence="11">Nuclear mRNA export, poly(A)+RNA binding protein</fullName>
    </submittedName>
</protein>
<evidence type="ECO:0000256" key="4">
    <source>
        <dbReference type="ARBA" id="ARBA00022614"/>
    </source>
</evidence>
<evidence type="ECO:0000256" key="7">
    <source>
        <dbReference type="ARBA" id="ARBA00023242"/>
    </source>
</evidence>
<dbReference type="Pfam" id="PF22602">
    <property type="entry name" value="NXF_NTF2"/>
    <property type="match status" value="1"/>
</dbReference>
<dbReference type="Pfam" id="PF03943">
    <property type="entry name" value="TAP_C"/>
    <property type="match status" value="1"/>
</dbReference>
<evidence type="ECO:0000256" key="8">
    <source>
        <dbReference type="SAM" id="MobiDB-lite"/>
    </source>
</evidence>
<evidence type="ECO:0000256" key="1">
    <source>
        <dbReference type="ARBA" id="ARBA00004123"/>
    </source>
</evidence>
<dbReference type="PROSITE" id="PS51281">
    <property type="entry name" value="TAP_C"/>
    <property type="match status" value="1"/>
</dbReference>
<dbReference type="Gene3D" id="1.10.8.10">
    <property type="entry name" value="DNA helicase RuvA subunit, C-terminal domain"/>
    <property type="match status" value="1"/>
</dbReference>
<dbReference type="GO" id="GO:0003723">
    <property type="term" value="F:RNA binding"/>
    <property type="evidence" value="ECO:0007669"/>
    <property type="project" value="TreeGrafter"/>
</dbReference>
<evidence type="ECO:0000256" key="2">
    <source>
        <dbReference type="ARBA" id="ARBA00009285"/>
    </source>
</evidence>
<feature type="region of interest" description="Disordered" evidence="8">
    <location>
        <begin position="1"/>
        <end position="36"/>
    </location>
</feature>
<name>A0A9P6JDX0_MORAP</name>
<dbReference type="PANTHER" id="PTHR10662:SF22">
    <property type="entry name" value="NUCLEAR RNA EXPORT FACTOR 1"/>
    <property type="match status" value="1"/>
</dbReference>
<comment type="similarity">
    <text evidence="2">Belongs to the NXF family.</text>
</comment>
<dbReference type="InterPro" id="IPR032710">
    <property type="entry name" value="NTF2-like_dom_sf"/>
</dbReference>
<dbReference type="InterPro" id="IPR030217">
    <property type="entry name" value="NXF_fam"/>
</dbReference>
<keyword evidence="12" id="KW-1185">Reference proteome</keyword>
<proteinExistence type="inferred from homology"/>
<dbReference type="Proteomes" id="UP000738359">
    <property type="component" value="Unassembled WGS sequence"/>
</dbReference>
<evidence type="ECO:0000259" key="10">
    <source>
        <dbReference type="PROSITE" id="PS51281"/>
    </source>
</evidence>
<evidence type="ECO:0000256" key="5">
    <source>
        <dbReference type="ARBA" id="ARBA00022737"/>
    </source>
</evidence>
<evidence type="ECO:0000313" key="11">
    <source>
        <dbReference type="EMBL" id="KAF9967744.1"/>
    </source>
</evidence>
<feature type="domain" description="TAP-C" evidence="10">
    <location>
        <begin position="527"/>
        <end position="578"/>
    </location>
</feature>
<evidence type="ECO:0000259" key="9">
    <source>
        <dbReference type="PROSITE" id="PS50177"/>
    </source>
</evidence>
<dbReference type="GO" id="GO:0005634">
    <property type="term" value="C:nucleus"/>
    <property type="evidence" value="ECO:0007669"/>
    <property type="project" value="UniProtKB-SubCell"/>
</dbReference>
<dbReference type="InterPro" id="IPR032675">
    <property type="entry name" value="LRR_dom_sf"/>
</dbReference>
<keyword evidence="6" id="KW-0509">mRNA transport</keyword>
<comment type="caution">
    <text evidence="11">The sequence shown here is derived from an EMBL/GenBank/DDBJ whole genome shotgun (WGS) entry which is preliminary data.</text>
</comment>
<keyword evidence="3" id="KW-0813">Transport</keyword>
<sequence>MARPNTRGRGGRRGGEYDDDVGMHEGRGNFRAGRGSRNSAAAQGQYYAGPVVIFIKASVDGVIDGQTLIGDEYLQQFLCNRAGISDVNFSSERVDAKNEGVSFMVDNFEHAKAIRALSGIRYQRVKKLIITTSQDKIILGDRNSQHDRTSAIVRLPQSSGVITAIRRYIQEQHKDGFLNLQNMAQSEILRSANIIAPGQKAGHNDVAAVVMKVAAELYPEIHTISFASNGLRSVKPIEALSEYFPYLLNLSLRCNEIASNKDLEGISGNRLPHLKELVLLDNPIRERDVTKNNDDISYRSYFSLFDSERGLLEHIYDVNATFSYSAITPPSPLQRSQGISSENWSEYLRQSRNLSRLSDLGARTTRLHVGSKDIVYQGLMQLPETRHDLSENSKVCVDAWETGGLLPTVCIYLSVHGEFEEVRRGMQESVRKSFDRTFIIAPAPPGSVAAANGYPCLIISDQLTLRGYNGSTGWKPDLSVNVTPSLAAAAAGVATALKSVPIANAASHVFPMSHASAASPHLDALSPEQQALVQELQRVTGLNVETALQCLLASGWDATKSMILVEQHRSQLPASAWQ</sequence>
<dbReference type="InterPro" id="IPR018222">
    <property type="entry name" value="Nuclear_transport_factor_2_euk"/>
</dbReference>
<feature type="compositionally biased region" description="Basic and acidic residues" evidence="8">
    <location>
        <begin position="13"/>
        <end position="28"/>
    </location>
</feature>
<dbReference type="SUPFAM" id="SSF46934">
    <property type="entry name" value="UBA-like"/>
    <property type="match status" value="1"/>
</dbReference>
<dbReference type="EMBL" id="JAAAHY010000060">
    <property type="protein sequence ID" value="KAF9967744.1"/>
    <property type="molecule type" value="Genomic_DNA"/>
</dbReference>
<dbReference type="Gene3D" id="3.10.450.50">
    <property type="match status" value="1"/>
</dbReference>
<dbReference type="PROSITE" id="PS50177">
    <property type="entry name" value="NTF2_DOMAIN"/>
    <property type="match status" value="1"/>
</dbReference>
<keyword evidence="5" id="KW-0677">Repeat</keyword>
<accession>A0A9P6JDX0</accession>
<keyword evidence="7" id="KW-0539">Nucleus</keyword>
<dbReference type="SUPFAM" id="SSF54427">
    <property type="entry name" value="NTF2-like"/>
    <property type="match status" value="1"/>
</dbReference>
<dbReference type="AlphaFoldDB" id="A0A9P6JDX0"/>
<feature type="domain" description="NTF2" evidence="9">
    <location>
        <begin position="299"/>
        <end position="465"/>
    </location>
</feature>
<comment type="subcellular location">
    <subcellularLocation>
        <location evidence="1">Nucleus</location>
    </subcellularLocation>
</comment>
<dbReference type="SUPFAM" id="SSF52058">
    <property type="entry name" value="L domain-like"/>
    <property type="match status" value="1"/>
</dbReference>
<dbReference type="InterPro" id="IPR009060">
    <property type="entry name" value="UBA-like_sf"/>
</dbReference>
<dbReference type="GO" id="GO:0016973">
    <property type="term" value="P:poly(A)+ mRNA export from nucleus"/>
    <property type="evidence" value="ECO:0007669"/>
    <property type="project" value="TreeGrafter"/>
</dbReference>
<dbReference type="PANTHER" id="PTHR10662">
    <property type="entry name" value="NUCLEAR RNA EXPORT FACTOR"/>
    <property type="match status" value="1"/>
</dbReference>
<evidence type="ECO:0000256" key="3">
    <source>
        <dbReference type="ARBA" id="ARBA00022448"/>
    </source>
</evidence>
<dbReference type="InterPro" id="IPR002075">
    <property type="entry name" value="NTF2_dom"/>
</dbReference>
<keyword evidence="4" id="KW-0433">Leucine-rich repeat</keyword>
<reference evidence="11" key="1">
    <citation type="journal article" date="2020" name="Fungal Divers.">
        <title>Resolving the Mortierellaceae phylogeny through synthesis of multi-gene phylogenetics and phylogenomics.</title>
        <authorList>
            <person name="Vandepol N."/>
            <person name="Liber J."/>
            <person name="Desiro A."/>
            <person name="Na H."/>
            <person name="Kennedy M."/>
            <person name="Barry K."/>
            <person name="Grigoriev I.V."/>
            <person name="Miller A.N."/>
            <person name="O'Donnell K."/>
            <person name="Stajich J.E."/>
            <person name="Bonito G."/>
        </authorList>
    </citation>
    <scope>NUCLEOTIDE SEQUENCE</scope>
    <source>
        <strain evidence="11">CK1249</strain>
    </source>
</reference>
<dbReference type="Gene3D" id="3.80.10.10">
    <property type="entry name" value="Ribonuclease Inhibitor"/>
    <property type="match status" value="1"/>
</dbReference>
<evidence type="ECO:0000313" key="12">
    <source>
        <dbReference type="Proteomes" id="UP000738359"/>
    </source>
</evidence>
<evidence type="ECO:0000256" key="6">
    <source>
        <dbReference type="ARBA" id="ARBA00022816"/>
    </source>
</evidence>
<gene>
    <name evidence="11" type="primary">MEX67_2</name>
    <name evidence="11" type="ORF">BGZ70_008405</name>
</gene>
<organism evidence="11 12">
    <name type="scientific">Mortierella alpina</name>
    <name type="common">Oleaginous fungus</name>
    <name type="synonym">Mortierella renispora</name>
    <dbReference type="NCBI Taxonomy" id="64518"/>
    <lineage>
        <taxon>Eukaryota</taxon>
        <taxon>Fungi</taxon>
        <taxon>Fungi incertae sedis</taxon>
        <taxon>Mucoromycota</taxon>
        <taxon>Mortierellomycotina</taxon>
        <taxon>Mortierellomycetes</taxon>
        <taxon>Mortierellales</taxon>
        <taxon>Mortierellaceae</taxon>
        <taxon>Mortierella</taxon>
    </lineage>
</organism>
<dbReference type="SMART" id="SM00804">
    <property type="entry name" value="TAP_C"/>
    <property type="match status" value="1"/>
</dbReference>